<evidence type="ECO:0000256" key="2">
    <source>
        <dbReference type="ARBA" id="ARBA00023125"/>
    </source>
</evidence>
<dbReference type="InterPro" id="IPR018060">
    <property type="entry name" value="HTH_AraC"/>
</dbReference>
<dbReference type="Pfam" id="PF12833">
    <property type="entry name" value="HTH_18"/>
    <property type="match status" value="1"/>
</dbReference>
<dbReference type="GO" id="GO:0003700">
    <property type="term" value="F:DNA-binding transcription factor activity"/>
    <property type="evidence" value="ECO:0007669"/>
    <property type="project" value="InterPro"/>
</dbReference>
<dbReference type="SUPFAM" id="SSF46689">
    <property type="entry name" value="Homeodomain-like"/>
    <property type="match status" value="1"/>
</dbReference>
<dbReference type="InterPro" id="IPR009057">
    <property type="entry name" value="Homeodomain-like_sf"/>
</dbReference>
<keyword evidence="3" id="KW-0804">Transcription</keyword>
<dbReference type="PANTHER" id="PTHR47894:SF4">
    <property type="entry name" value="HTH-TYPE TRANSCRIPTIONAL REGULATOR GADX"/>
    <property type="match status" value="1"/>
</dbReference>
<evidence type="ECO:0000256" key="4">
    <source>
        <dbReference type="SAM" id="MobiDB-lite"/>
    </source>
</evidence>
<dbReference type="Pfam" id="PF12625">
    <property type="entry name" value="Arabinose_bd"/>
    <property type="match status" value="1"/>
</dbReference>
<evidence type="ECO:0000313" key="7">
    <source>
        <dbReference type="Proteomes" id="UP000233769"/>
    </source>
</evidence>
<evidence type="ECO:0000259" key="5">
    <source>
        <dbReference type="PROSITE" id="PS01124"/>
    </source>
</evidence>
<accession>A0A2N9AXQ6</accession>
<feature type="region of interest" description="Disordered" evidence="4">
    <location>
        <begin position="1"/>
        <end position="29"/>
    </location>
</feature>
<sequence length="362" mass="39073">MSSSVIAGLPGPAVRPVGTDSPSANGKPLPVALSRPGVGPAVYATLVELGADPEGLIAELGLDPGLFDGGKLVPYAALGRLITLGAERTNCPHLGLLVGQRGTLGSLGYLGALMRHSDSIGDALRALVAHSGTQNWGAVVGLGIHSGVAVLSYAPYGPEAECAAIHSERALATMTNVLRALCGADWMLQEVLLPRFKPRDALPYDRFFRAPVRFDQEAAALVFSADLVEQPIAGADPTVRRLVEGRIRRLEAQRSSSLTEELRRYLRIQMTWQLCTAERVARTRRVNRRTLSRHLQAEGTTFRQLANEALFQMAKQLLADTCMSVTEISATLNFSEPAAFTHAFRRWSGMTPSAWRLENRAA</sequence>
<dbReference type="SMART" id="SM00342">
    <property type="entry name" value="HTH_ARAC"/>
    <property type="match status" value="1"/>
</dbReference>
<dbReference type="EMBL" id="LT962688">
    <property type="protein sequence ID" value="SOR32099.1"/>
    <property type="molecule type" value="Genomic_DNA"/>
</dbReference>
<keyword evidence="1" id="KW-0805">Transcription regulation</keyword>
<evidence type="ECO:0000313" key="6">
    <source>
        <dbReference type="EMBL" id="SOR32099.1"/>
    </source>
</evidence>
<protein>
    <submittedName>
        <fullName evidence="6">Helix-turn-helix-domain containing protein AraC type</fullName>
    </submittedName>
</protein>
<gene>
    <name evidence="6" type="ORF">TK0001_5533</name>
</gene>
<dbReference type="PANTHER" id="PTHR47894">
    <property type="entry name" value="HTH-TYPE TRANSCRIPTIONAL REGULATOR GADX"/>
    <property type="match status" value="1"/>
</dbReference>
<evidence type="ECO:0000256" key="1">
    <source>
        <dbReference type="ARBA" id="ARBA00023015"/>
    </source>
</evidence>
<reference evidence="7" key="1">
    <citation type="submission" date="2017-10" db="EMBL/GenBank/DDBJ databases">
        <authorList>
            <person name="Regsiter A."/>
            <person name="William W."/>
        </authorList>
    </citation>
    <scope>NUCLEOTIDE SEQUENCE [LARGE SCALE GENOMIC DNA]</scope>
</reference>
<dbReference type="AlphaFoldDB" id="A0A2N9AXQ6"/>
<name>A0A2N9AXQ6_METEX</name>
<dbReference type="GO" id="GO:0005829">
    <property type="term" value="C:cytosol"/>
    <property type="evidence" value="ECO:0007669"/>
    <property type="project" value="TreeGrafter"/>
</dbReference>
<dbReference type="Gene3D" id="1.10.10.60">
    <property type="entry name" value="Homeodomain-like"/>
    <property type="match status" value="1"/>
</dbReference>
<dbReference type="Proteomes" id="UP000233769">
    <property type="component" value="Chromosome tk0001"/>
</dbReference>
<dbReference type="GO" id="GO:0000976">
    <property type="term" value="F:transcription cis-regulatory region binding"/>
    <property type="evidence" value="ECO:0007669"/>
    <property type="project" value="TreeGrafter"/>
</dbReference>
<dbReference type="PROSITE" id="PS01124">
    <property type="entry name" value="HTH_ARAC_FAMILY_2"/>
    <property type="match status" value="1"/>
</dbReference>
<dbReference type="InterPro" id="IPR032687">
    <property type="entry name" value="AraC-type_N"/>
</dbReference>
<feature type="domain" description="HTH araC/xylS-type" evidence="5">
    <location>
        <begin position="260"/>
        <end position="358"/>
    </location>
</feature>
<organism evidence="6 7">
    <name type="scientific">Methylorubrum extorquens</name>
    <name type="common">Methylobacterium dichloromethanicum</name>
    <name type="synonym">Methylobacterium extorquens</name>
    <dbReference type="NCBI Taxonomy" id="408"/>
    <lineage>
        <taxon>Bacteria</taxon>
        <taxon>Pseudomonadati</taxon>
        <taxon>Pseudomonadota</taxon>
        <taxon>Alphaproteobacteria</taxon>
        <taxon>Hyphomicrobiales</taxon>
        <taxon>Methylobacteriaceae</taxon>
        <taxon>Methylorubrum</taxon>
    </lineage>
</organism>
<proteinExistence type="predicted"/>
<keyword evidence="2" id="KW-0238">DNA-binding</keyword>
<evidence type="ECO:0000256" key="3">
    <source>
        <dbReference type="ARBA" id="ARBA00023163"/>
    </source>
</evidence>